<evidence type="ECO:0000259" key="4">
    <source>
        <dbReference type="PROSITE" id="PS50053"/>
    </source>
</evidence>
<keyword evidence="1" id="KW-1017">Isopeptide bond</keyword>
<accession>A0ABQ5EHD3</accession>
<evidence type="ECO:0000256" key="1">
    <source>
        <dbReference type="ARBA" id="ARBA00022499"/>
    </source>
</evidence>
<dbReference type="Gene3D" id="3.10.20.90">
    <property type="entry name" value="Phosphatidylinositol 3-kinase Catalytic Subunit, Chain A, domain 1"/>
    <property type="match status" value="2"/>
</dbReference>
<feature type="domain" description="Ubiquitin-like" evidence="4">
    <location>
        <begin position="68"/>
        <end position="128"/>
    </location>
</feature>
<name>A0ABQ5EHD3_9ASTR</name>
<evidence type="ECO:0000256" key="2">
    <source>
        <dbReference type="ARBA" id="ARBA00022843"/>
    </source>
</evidence>
<dbReference type="InterPro" id="IPR008906">
    <property type="entry name" value="HATC_C_dom"/>
</dbReference>
<sequence>MARDLLSVQASTVASESAFSVCGRVISLRRTKLTPTSVEVCICLKDHLDSMERIQHISPLEGELEQQMRIYIDTYDLTTIELDVESFDTLGDVKAKICDEEGIPTDQQLLIAGVGDHDDDRTLASYNICWDSRFVLAPKFGAYMTILIKTVNGVNIPIQVKSSDTVNKVKALIQDKVATPSDQQILFFHEKELHDANLLKHYSAGSLKSWELSLKIGVAGTHAHLPGSNAVVPPILTVRPSGAVIQRPSSTRVVHPDVSSIQDRPSRRAVHPGPSILGRPSNHPT</sequence>
<dbReference type="InterPro" id="IPR029071">
    <property type="entry name" value="Ubiquitin-like_domsf"/>
</dbReference>
<dbReference type="PRINTS" id="PR00348">
    <property type="entry name" value="UBIQUITIN"/>
</dbReference>
<comment type="caution">
    <text evidence="5">The sequence shown here is derived from an EMBL/GenBank/DDBJ whole genome shotgun (WGS) entry which is preliminary data.</text>
</comment>
<feature type="region of interest" description="Disordered" evidence="3">
    <location>
        <begin position="247"/>
        <end position="285"/>
    </location>
</feature>
<gene>
    <name evidence="5" type="ORF">Tco_0976421</name>
</gene>
<dbReference type="Proteomes" id="UP001151760">
    <property type="component" value="Unassembled WGS sequence"/>
</dbReference>
<dbReference type="SUPFAM" id="SSF54236">
    <property type="entry name" value="Ubiquitin-like"/>
    <property type="match status" value="2"/>
</dbReference>
<dbReference type="Pfam" id="PF05699">
    <property type="entry name" value="Dimer_Tnp_hAT"/>
    <property type="match status" value="1"/>
</dbReference>
<keyword evidence="6" id="KW-1185">Reference proteome</keyword>
<dbReference type="Pfam" id="PF00240">
    <property type="entry name" value="ubiquitin"/>
    <property type="match status" value="2"/>
</dbReference>
<dbReference type="InterPro" id="IPR000626">
    <property type="entry name" value="Ubiquitin-like_dom"/>
</dbReference>
<reference evidence="5" key="1">
    <citation type="journal article" date="2022" name="Int. J. Mol. Sci.">
        <title>Draft Genome of Tanacetum Coccineum: Genomic Comparison of Closely Related Tanacetum-Family Plants.</title>
        <authorList>
            <person name="Yamashiro T."/>
            <person name="Shiraishi A."/>
            <person name="Nakayama K."/>
            <person name="Satake H."/>
        </authorList>
    </citation>
    <scope>NUCLEOTIDE SEQUENCE</scope>
</reference>
<evidence type="ECO:0000256" key="3">
    <source>
        <dbReference type="SAM" id="MobiDB-lite"/>
    </source>
</evidence>
<dbReference type="InterPro" id="IPR050158">
    <property type="entry name" value="Ubiquitin_ubiquitin-like"/>
</dbReference>
<keyword evidence="2" id="KW-0832">Ubl conjugation</keyword>
<proteinExistence type="predicted"/>
<feature type="domain" description="Ubiquitin-like" evidence="4">
    <location>
        <begin position="144"/>
        <end position="203"/>
    </location>
</feature>
<evidence type="ECO:0000313" key="5">
    <source>
        <dbReference type="EMBL" id="GJT50264.1"/>
    </source>
</evidence>
<dbReference type="EMBL" id="BQNB010016306">
    <property type="protein sequence ID" value="GJT50264.1"/>
    <property type="molecule type" value="Genomic_DNA"/>
</dbReference>
<evidence type="ECO:0000313" key="6">
    <source>
        <dbReference type="Proteomes" id="UP001151760"/>
    </source>
</evidence>
<protein>
    <submittedName>
        <fullName evidence="5">Pentameric polyubiquitin-like protein</fullName>
    </submittedName>
</protein>
<organism evidence="5 6">
    <name type="scientific">Tanacetum coccineum</name>
    <dbReference type="NCBI Taxonomy" id="301880"/>
    <lineage>
        <taxon>Eukaryota</taxon>
        <taxon>Viridiplantae</taxon>
        <taxon>Streptophyta</taxon>
        <taxon>Embryophyta</taxon>
        <taxon>Tracheophyta</taxon>
        <taxon>Spermatophyta</taxon>
        <taxon>Magnoliopsida</taxon>
        <taxon>eudicotyledons</taxon>
        <taxon>Gunneridae</taxon>
        <taxon>Pentapetalae</taxon>
        <taxon>asterids</taxon>
        <taxon>campanulids</taxon>
        <taxon>Asterales</taxon>
        <taxon>Asteraceae</taxon>
        <taxon>Asteroideae</taxon>
        <taxon>Anthemideae</taxon>
        <taxon>Anthemidinae</taxon>
        <taxon>Tanacetum</taxon>
    </lineage>
</organism>
<dbReference type="InterPro" id="IPR012337">
    <property type="entry name" value="RNaseH-like_sf"/>
</dbReference>
<dbReference type="InterPro" id="IPR019956">
    <property type="entry name" value="Ubiquitin_dom"/>
</dbReference>
<reference evidence="5" key="2">
    <citation type="submission" date="2022-01" db="EMBL/GenBank/DDBJ databases">
        <authorList>
            <person name="Yamashiro T."/>
            <person name="Shiraishi A."/>
            <person name="Satake H."/>
            <person name="Nakayama K."/>
        </authorList>
    </citation>
    <scope>NUCLEOTIDE SEQUENCE</scope>
</reference>
<dbReference type="SUPFAM" id="SSF53098">
    <property type="entry name" value="Ribonuclease H-like"/>
    <property type="match status" value="1"/>
</dbReference>
<dbReference type="PANTHER" id="PTHR10666">
    <property type="entry name" value="UBIQUITIN"/>
    <property type="match status" value="1"/>
</dbReference>
<dbReference type="SMART" id="SM00213">
    <property type="entry name" value="UBQ"/>
    <property type="match status" value="2"/>
</dbReference>
<dbReference type="PROSITE" id="PS50053">
    <property type="entry name" value="UBIQUITIN_2"/>
    <property type="match status" value="2"/>
</dbReference>